<evidence type="ECO:0000256" key="1">
    <source>
        <dbReference type="SAM" id="MobiDB-lite"/>
    </source>
</evidence>
<gene>
    <name evidence="2" type="ORF">BDD41_3823</name>
</gene>
<feature type="region of interest" description="Disordered" evidence="1">
    <location>
        <begin position="55"/>
        <end position="77"/>
    </location>
</feature>
<reference evidence="2 3" key="1">
    <citation type="submission" date="2018-08" db="EMBL/GenBank/DDBJ databases">
        <title>Genomic Encyclopedia of Archaeal and Bacterial Type Strains, Phase II (KMG-II): from individual species to whole genera.</title>
        <authorList>
            <person name="Goeker M."/>
        </authorList>
    </citation>
    <scope>NUCLEOTIDE SEQUENCE [LARGE SCALE GENOMIC DNA]</scope>
    <source>
        <strain evidence="2 3">DSM 17099</strain>
    </source>
</reference>
<evidence type="ECO:0000313" key="3">
    <source>
        <dbReference type="Proteomes" id="UP000256941"/>
    </source>
</evidence>
<dbReference type="AlphaFoldDB" id="A0A3D9XGL2"/>
<evidence type="ECO:0000313" key="2">
    <source>
        <dbReference type="EMBL" id="REF68751.1"/>
    </source>
</evidence>
<dbReference type="EMBL" id="QTUJ01000003">
    <property type="protein sequence ID" value="REF68751.1"/>
    <property type="molecule type" value="Genomic_DNA"/>
</dbReference>
<proteinExistence type="predicted"/>
<feature type="compositionally biased region" description="Basic and acidic residues" evidence="1">
    <location>
        <begin position="67"/>
        <end position="77"/>
    </location>
</feature>
<dbReference type="RefSeq" id="WP_116222684.1">
    <property type="nucleotide sequence ID" value="NZ_CP038197.1"/>
</dbReference>
<comment type="caution">
    <text evidence="2">The sequence shown here is derived from an EMBL/GenBank/DDBJ whole genome shotgun (WGS) entry which is preliminary data.</text>
</comment>
<sequence>MSKNLRHTRNPDMIAFTIGWVVLQLIHDDLPTDIKTIKGRLRQIAAGRAEGRVTPEMAKDALSGTEGLERGRMRDVA</sequence>
<accession>A0A3D9XGL2</accession>
<protein>
    <submittedName>
        <fullName evidence="2">Uncharacterized protein</fullName>
    </submittedName>
</protein>
<dbReference type="Proteomes" id="UP000256941">
    <property type="component" value="Unassembled WGS sequence"/>
</dbReference>
<name>A0A3D9XGL2_PARVE</name>
<organism evidence="2 3">
    <name type="scientific">Paracoccus versutus</name>
    <name type="common">Thiobacillus versutus</name>
    <dbReference type="NCBI Taxonomy" id="34007"/>
    <lineage>
        <taxon>Bacteria</taxon>
        <taxon>Pseudomonadati</taxon>
        <taxon>Pseudomonadota</taxon>
        <taxon>Alphaproteobacteria</taxon>
        <taxon>Rhodobacterales</taxon>
        <taxon>Paracoccaceae</taxon>
        <taxon>Paracoccus</taxon>
    </lineage>
</organism>